<evidence type="ECO:0000313" key="2">
    <source>
        <dbReference type="Proteomes" id="UP000003919"/>
    </source>
</evidence>
<gene>
    <name evidence="1" type="ORF">ALPR1_03000</name>
</gene>
<accession>A3HVK3</accession>
<reference evidence="1 2" key="1">
    <citation type="journal article" date="2011" name="J. Bacteriol.">
        <title>Complete genome sequence of Algoriphagus sp. PR1, bacterial prey of a colony-forming choanoflagellate.</title>
        <authorList>
            <person name="Alegado R.A."/>
            <person name="Ferriera S."/>
            <person name="Nusbaum C."/>
            <person name="Young S.K."/>
            <person name="Zeng Q."/>
            <person name="Imamovic A."/>
            <person name="Fairclough S.R."/>
            <person name="King N."/>
        </authorList>
    </citation>
    <scope>NUCLEOTIDE SEQUENCE [LARGE SCALE GENOMIC DNA]</scope>
    <source>
        <strain evidence="1 2">PR1</strain>
    </source>
</reference>
<name>A3HVK3_9BACT</name>
<proteinExistence type="predicted"/>
<dbReference type="AlphaFoldDB" id="A3HVK3"/>
<evidence type="ECO:0008006" key="3">
    <source>
        <dbReference type="Google" id="ProtNLM"/>
    </source>
</evidence>
<dbReference type="EMBL" id="AAXU02000001">
    <property type="protein sequence ID" value="EAZ82175.2"/>
    <property type="molecule type" value="Genomic_DNA"/>
</dbReference>
<organism evidence="1 2">
    <name type="scientific">Algoriphagus machipongonensis</name>
    <dbReference type="NCBI Taxonomy" id="388413"/>
    <lineage>
        <taxon>Bacteria</taxon>
        <taxon>Pseudomonadati</taxon>
        <taxon>Bacteroidota</taxon>
        <taxon>Cytophagia</taxon>
        <taxon>Cytophagales</taxon>
        <taxon>Cyclobacteriaceae</taxon>
        <taxon>Algoriphagus</taxon>
    </lineage>
</organism>
<dbReference type="InterPro" id="IPR025515">
    <property type="entry name" value="DUF4403"/>
</dbReference>
<comment type="caution">
    <text evidence="1">The sequence shown here is derived from an EMBL/GenBank/DDBJ whole genome shotgun (WGS) entry which is preliminary data.</text>
</comment>
<keyword evidence="2" id="KW-1185">Reference proteome</keyword>
<sequence length="450" mass="50035">MFLGGLLLSSCKSFNPHQIPDSPLPPPAYSSVNVPVSIPQQSLNKILNQVIPAVIIDDENLDMGNLEGELKLNRNGMASYTTLDSQRMQLTLPLKIEGELGLKKKGLGNLIQTRIPLDETVSPVFIINPTINPDWSISVQDFELVDLGGELSLDVFGMKVDLSGLLEKEINKWGEENLNSNSSIFSLKSFIDLAWNQVGRPFTINWEEEKSAFSIQPDSLKLKEYFGANQDLNLWLGLNGKVNTHPGDAAPSRAFPLPELSENSDSENHLEITLPWTISYEQLDELLGENFNGKQIRVDKKTMMTPSNLKSYAYGEFLGISMDFFATQTNGKSLEGKIYVIGKPAYDAVNETLYFEDINFKMESGNFGAQTSVGLKKRKIIKNIEKRAVFPIGETLVESLVTIEDRLSLKTGIANLEIEGLEVSPEDFFPSKNGLTVHMKAKGNVTIDWK</sequence>
<evidence type="ECO:0000313" key="1">
    <source>
        <dbReference type="EMBL" id="EAZ82175.2"/>
    </source>
</evidence>
<dbReference type="Pfam" id="PF14356">
    <property type="entry name" value="DUF4403"/>
    <property type="match status" value="1"/>
</dbReference>
<dbReference type="STRING" id="388413.ALPR1_03000"/>
<protein>
    <recommendedName>
        <fullName evidence="3">DUF4403 family protein</fullName>
    </recommendedName>
</protein>
<dbReference type="HOGENOM" id="CLU_607850_0_0_10"/>
<dbReference type="eggNOG" id="ENOG502ZAFW">
    <property type="taxonomic scope" value="Bacteria"/>
</dbReference>
<dbReference type="Proteomes" id="UP000003919">
    <property type="component" value="Unassembled WGS sequence"/>
</dbReference>